<evidence type="ECO:0000256" key="4">
    <source>
        <dbReference type="ARBA" id="ARBA00022692"/>
    </source>
</evidence>
<dbReference type="SUPFAM" id="SSF82689">
    <property type="entry name" value="Mechanosensitive channel protein MscS (YggB), C-terminal domain"/>
    <property type="match status" value="1"/>
</dbReference>
<keyword evidence="12" id="KW-1185">Reference proteome</keyword>
<evidence type="ECO:0000259" key="9">
    <source>
        <dbReference type="Pfam" id="PF21082"/>
    </source>
</evidence>
<gene>
    <name evidence="11" type="ORF">QQ020_19200</name>
</gene>
<evidence type="ECO:0000259" key="10">
    <source>
        <dbReference type="Pfam" id="PF21088"/>
    </source>
</evidence>
<dbReference type="SUPFAM" id="SSF50182">
    <property type="entry name" value="Sm-like ribonucleoproteins"/>
    <property type="match status" value="1"/>
</dbReference>
<sequence>MKKITEIFEYLKELLGPVIRVFTTELFPIGKTSITLFSMITLIFSVIIVIFLANRFRNFLVNRILKRSKKIDPGLAQSIGTMTKYVILVIGFLIIIQTAGINLSTLGIVFGALGVGIGFGLQNITNNFISGLIIIFERPIKVGDRIQVGELDGDVVDIAARATTVLTNDNISVIVPNSHFIDNQVINWSHNDRKVRFKFPVGVSYQEDPRFVRRLLMEVAEENNGVLSKPAPDVLFDSFGDSALVFYLVVWTTSYTERPLILKSQLYYAILKKFRDNKIEIPFPQRDLHLKSGFDWARNMYDAETGAGPSDFTAENK</sequence>
<dbReference type="SUPFAM" id="SSF82861">
    <property type="entry name" value="Mechanosensitive channel protein MscS (YggB), transmembrane region"/>
    <property type="match status" value="1"/>
</dbReference>
<evidence type="ECO:0000256" key="1">
    <source>
        <dbReference type="ARBA" id="ARBA00004651"/>
    </source>
</evidence>
<dbReference type="Pfam" id="PF00924">
    <property type="entry name" value="MS_channel_2nd"/>
    <property type="match status" value="1"/>
</dbReference>
<dbReference type="Gene3D" id="1.10.287.1260">
    <property type="match status" value="1"/>
</dbReference>
<comment type="subcellular location">
    <subcellularLocation>
        <location evidence="1">Cell membrane</location>
        <topology evidence="1">Multi-pass membrane protein</topology>
    </subcellularLocation>
</comment>
<dbReference type="Gene3D" id="2.30.30.60">
    <property type="match status" value="1"/>
</dbReference>
<feature type="transmembrane region" description="Helical" evidence="7">
    <location>
        <begin position="101"/>
        <end position="121"/>
    </location>
</feature>
<keyword evidence="4 7" id="KW-0812">Transmembrane</keyword>
<feature type="domain" description="Mechanosensitive ion channel MscS C-terminal" evidence="9">
    <location>
        <begin position="198"/>
        <end position="281"/>
    </location>
</feature>
<evidence type="ECO:0000256" key="5">
    <source>
        <dbReference type="ARBA" id="ARBA00022989"/>
    </source>
</evidence>
<accession>A0ABT8L8Y5</accession>
<evidence type="ECO:0000313" key="12">
    <source>
        <dbReference type="Proteomes" id="UP001172083"/>
    </source>
</evidence>
<dbReference type="InterPro" id="IPR023408">
    <property type="entry name" value="MscS_beta-dom_sf"/>
</dbReference>
<dbReference type="InterPro" id="IPR010920">
    <property type="entry name" value="LSM_dom_sf"/>
</dbReference>
<evidence type="ECO:0000256" key="3">
    <source>
        <dbReference type="ARBA" id="ARBA00022475"/>
    </source>
</evidence>
<keyword evidence="5 7" id="KW-1133">Transmembrane helix</keyword>
<dbReference type="Pfam" id="PF21082">
    <property type="entry name" value="MS_channel_3rd"/>
    <property type="match status" value="1"/>
</dbReference>
<proteinExistence type="inferred from homology"/>
<dbReference type="EMBL" id="JAUJEB010000004">
    <property type="protein sequence ID" value="MDN5214213.1"/>
    <property type="molecule type" value="Genomic_DNA"/>
</dbReference>
<dbReference type="PANTHER" id="PTHR30347">
    <property type="entry name" value="POTASSIUM CHANNEL RELATED"/>
    <property type="match status" value="1"/>
</dbReference>
<dbReference type="InterPro" id="IPR049278">
    <property type="entry name" value="MS_channel_C"/>
</dbReference>
<dbReference type="Proteomes" id="UP001172083">
    <property type="component" value="Unassembled WGS sequence"/>
</dbReference>
<name>A0ABT8L8Y5_9BACT</name>
<dbReference type="InterPro" id="IPR049142">
    <property type="entry name" value="MS_channel_1st"/>
</dbReference>
<dbReference type="Gene3D" id="3.30.70.100">
    <property type="match status" value="1"/>
</dbReference>
<feature type="domain" description="Mechanosensitive ion channel transmembrane helices 2/3" evidence="10">
    <location>
        <begin position="81"/>
        <end position="122"/>
    </location>
</feature>
<dbReference type="PANTHER" id="PTHR30347:SF1">
    <property type="entry name" value="MECHANOSENSITIVE CHANNEL MSCK"/>
    <property type="match status" value="1"/>
</dbReference>
<comment type="caution">
    <text evidence="11">The sequence shown here is derived from an EMBL/GenBank/DDBJ whole genome shotgun (WGS) entry which is preliminary data.</text>
</comment>
<evidence type="ECO:0000256" key="7">
    <source>
        <dbReference type="SAM" id="Phobius"/>
    </source>
</evidence>
<organism evidence="11 12">
    <name type="scientific">Agaribacillus aureus</name>
    <dbReference type="NCBI Taxonomy" id="3051825"/>
    <lineage>
        <taxon>Bacteria</taxon>
        <taxon>Pseudomonadati</taxon>
        <taxon>Bacteroidota</taxon>
        <taxon>Cytophagia</taxon>
        <taxon>Cytophagales</taxon>
        <taxon>Splendidivirgaceae</taxon>
        <taxon>Agaribacillus</taxon>
    </lineage>
</organism>
<feature type="transmembrane region" description="Helical" evidence="7">
    <location>
        <begin position="34"/>
        <end position="53"/>
    </location>
</feature>
<feature type="domain" description="Mechanosensitive ion channel MscS" evidence="8">
    <location>
        <begin position="123"/>
        <end position="190"/>
    </location>
</feature>
<feature type="transmembrane region" description="Helical" evidence="7">
    <location>
        <begin position="74"/>
        <end position="95"/>
    </location>
</feature>
<dbReference type="Pfam" id="PF21088">
    <property type="entry name" value="MS_channel_1st"/>
    <property type="match status" value="1"/>
</dbReference>
<evidence type="ECO:0000256" key="6">
    <source>
        <dbReference type="ARBA" id="ARBA00023136"/>
    </source>
</evidence>
<reference evidence="11" key="1">
    <citation type="submission" date="2023-06" db="EMBL/GenBank/DDBJ databases">
        <title>Genomic of Agaribacillus aureum.</title>
        <authorList>
            <person name="Wang G."/>
        </authorList>
    </citation>
    <scope>NUCLEOTIDE SEQUENCE</scope>
    <source>
        <strain evidence="11">BMA12</strain>
    </source>
</reference>
<protein>
    <submittedName>
        <fullName evidence="11">Mechanosensitive ion channel</fullName>
    </submittedName>
</protein>
<evidence type="ECO:0000259" key="8">
    <source>
        <dbReference type="Pfam" id="PF00924"/>
    </source>
</evidence>
<dbReference type="InterPro" id="IPR011014">
    <property type="entry name" value="MscS_channel_TM-2"/>
</dbReference>
<evidence type="ECO:0000256" key="2">
    <source>
        <dbReference type="ARBA" id="ARBA00008017"/>
    </source>
</evidence>
<dbReference type="RefSeq" id="WP_346759548.1">
    <property type="nucleotide sequence ID" value="NZ_JAUJEB010000004.1"/>
</dbReference>
<dbReference type="InterPro" id="IPR052702">
    <property type="entry name" value="MscS-like_channel"/>
</dbReference>
<evidence type="ECO:0000313" key="11">
    <source>
        <dbReference type="EMBL" id="MDN5214213.1"/>
    </source>
</evidence>
<keyword evidence="3" id="KW-1003">Cell membrane</keyword>
<dbReference type="InterPro" id="IPR011066">
    <property type="entry name" value="MscS_channel_C_sf"/>
</dbReference>
<dbReference type="InterPro" id="IPR006685">
    <property type="entry name" value="MscS_channel_2nd"/>
</dbReference>
<keyword evidence="6 7" id="KW-0472">Membrane</keyword>
<comment type="similarity">
    <text evidence="2">Belongs to the MscS (TC 1.A.23) family.</text>
</comment>